<protein>
    <submittedName>
        <fullName evidence="1">Uncharacterized protein</fullName>
    </submittedName>
</protein>
<accession>A0AAV4MPY6</accession>
<reference evidence="1 2" key="1">
    <citation type="submission" date="2021-06" db="EMBL/GenBank/DDBJ databases">
        <title>Caerostris extrusa draft genome.</title>
        <authorList>
            <person name="Kono N."/>
            <person name="Arakawa K."/>
        </authorList>
    </citation>
    <scope>NUCLEOTIDE SEQUENCE [LARGE SCALE GENOMIC DNA]</scope>
</reference>
<dbReference type="AlphaFoldDB" id="A0AAV4MPY6"/>
<organism evidence="1 2">
    <name type="scientific">Caerostris extrusa</name>
    <name type="common">Bark spider</name>
    <name type="synonym">Caerostris bankana</name>
    <dbReference type="NCBI Taxonomy" id="172846"/>
    <lineage>
        <taxon>Eukaryota</taxon>
        <taxon>Metazoa</taxon>
        <taxon>Ecdysozoa</taxon>
        <taxon>Arthropoda</taxon>
        <taxon>Chelicerata</taxon>
        <taxon>Arachnida</taxon>
        <taxon>Araneae</taxon>
        <taxon>Araneomorphae</taxon>
        <taxon>Entelegynae</taxon>
        <taxon>Araneoidea</taxon>
        <taxon>Araneidae</taxon>
        <taxon>Caerostris</taxon>
    </lineage>
</organism>
<name>A0AAV4MPY6_CAEEX</name>
<evidence type="ECO:0000313" key="2">
    <source>
        <dbReference type="Proteomes" id="UP001054945"/>
    </source>
</evidence>
<sequence length="148" mass="16671">MGQSSIAVARPAWVHAVRAGFFCINSPSITKKFVTTIKPVEITPENTSLKTKRTVQAKIDVKKINVAIRSVKPIKNGGIIVETISEEDLDKLIYEFKAKDELTKEYQIGKPATRNPHIICFEVSPETKSEVLTESLRNQFLEENEEIE</sequence>
<evidence type="ECO:0000313" key="1">
    <source>
        <dbReference type="EMBL" id="GIX73542.1"/>
    </source>
</evidence>
<comment type="caution">
    <text evidence="1">The sequence shown here is derived from an EMBL/GenBank/DDBJ whole genome shotgun (WGS) entry which is preliminary data.</text>
</comment>
<gene>
    <name evidence="1" type="ORF">CEXT_736921</name>
</gene>
<dbReference type="EMBL" id="BPLR01019964">
    <property type="protein sequence ID" value="GIX73542.1"/>
    <property type="molecule type" value="Genomic_DNA"/>
</dbReference>
<proteinExistence type="predicted"/>
<keyword evidence="2" id="KW-1185">Reference proteome</keyword>
<dbReference type="Proteomes" id="UP001054945">
    <property type="component" value="Unassembled WGS sequence"/>
</dbReference>